<evidence type="ECO:0000313" key="3">
    <source>
        <dbReference type="Proteomes" id="UP000032180"/>
    </source>
</evidence>
<dbReference type="Gramene" id="LPERR01G35420.1">
    <property type="protein sequence ID" value="LPERR01G35420.1"/>
    <property type="gene ID" value="LPERR01G35420"/>
</dbReference>
<feature type="transmembrane region" description="Helical" evidence="1">
    <location>
        <begin position="107"/>
        <end position="132"/>
    </location>
</feature>
<keyword evidence="1" id="KW-1133">Transmembrane helix</keyword>
<organism evidence="2 3">
    <name type="scientific">Leersia perrieri</name>
    <dbReference type="NCBI Taxonomy" id="77586"/>
    <lineage>
        <taxon>Eukaryota</taxon>
        <taxon>Viridiplantae</taxon>
        <taxon>Streptophyta</taxon>
        <taxon>Embryophyta</taxon>
        <taxon>Tracheophyta</taxon>
        <taxon>Spermatophyta</taxon>
        <taxon>Magnoliopsida</taxon>
        <taxon>Liliopsida</taxon>
        <taxon>Poales</taxon>
        <taxon>Poaceae</taxon>
        <taxon>BOP clade</taxon>
        <taxon>Oryzoideae</taxon>
        <taxon>Oryzeae</taxon>
        <taxon>Oryzinae</taxon>
        <taxon>Leersia</taxon>
    </lineage>
</organism>
<feature type="transmembrane region" description="Helical" evidence="1">
    <location>
        <begin position="75"/>
        <end position="95"/>
    </location>
</feature>
<sequence>MANPSQQKYNKKLVRIREQLEVPPSSPQAAPVKVHIWITQDEHKFRLFLLKVALTGVAIMCVVFGAAISPKIGSLSLGVALAAAQFVGFFTCVRTPMLLHWYIFPRWVIAILDAGFILVVGVDAVICCILYLEIENGIRFGSHFTWSFVVVLAVLAGCVFGVDRRLSSADFEEFKGDQICKLALVRPVEFEELKADKNCNLAVMC</sequence>
<reference evidence="2 3" key="1">
    <citation type="submission" date="2012-08" db="EMBL/GenBank/DDBJ databases">
        <title>Oryza genome evolution.</title>
        <authorList>
            <person name="Wing R.A."/>
        </authorList>
    </citation>
    <scope>NUCLEOTIDE SEQUENCE</scope>
</reference>
<keyword evidence="1" id="KW-0812">Transmembrane</keyword>
<keyword evidence="1" id="KW-0472">Membrane</keyword>
<feature type="transmembrane region" description="Helical" evidence="1">
    <location>
        <begin position="144"/>
        <end position="162"/>
    </location>
</feature>
<dbReference type="Proteomes" id="UP000032180">
    <property type="component" value="Chromosome 1"/>
</dbReference>
<proteinExistence type="predicted"/>
<evidence type="ECO:0000256" key="1">
    <source>
        <dbReference type="SAM" id="Phobius"/>
    </source>
</evidence>
<accession>A0A0D9V962</accession>
<dbReference type="HOGENOM" id="CLU_093635_0_0_1"/>
<evidence type="ECO:0000313" key="2">
    <source>
        <dbReference type="EnsemblPlants" id="LPERR01G35420.1"/>
    </source>
</evidence>
<dbReference type="EnsemblPlants" id="LPERR01G35420.1">
    <property type="protein sequence ID" value="LPERR01G35420.1"/>
    <property type="gene ID" value="LPERR01G35420"/>
</dbReference>
<reference evidence="3" key="2">
    <citation type="submission" date="2013-12" db="EMBL/GenBank/DDBJ databases">
        <authorList>
            <person name="Yu Y."/>
            <person name="Lee S."/>
            <person name="de Baynast K."/>
            <person name="Wissotski M."/>
            <person name="Liu L."/>
            <person name="Talag J."/>
            <person name="Goicoechea J."/>
            <person name="Angelova A."/>
            <person name="Jetty R."/>
            <person name="Kudrna D."/>
            <person name="Golser W."/>
            <person name="Rivera L."/>
            <person name="Zhang J."/>
            <person name="Wing R."/>
        </authorList>
    </citation>
    <scope>NUCLEOTIDE SEQUENCE</scope>
</reference>
<name>A0A0D9V962_9ORYZ</name>
<dbReference type="AlphaFoldDB" id="A0A0D9V962"/>
<keyword evidence="3" id="KW-1185">Reference proteome</keyword>
<feature type="transmembrane region" description="Helical" evidence="1">
    <location>
        <begin position="48"/>
        <end position="69"/>
    </location>
</feature>
<protein>
    <submittedName>
        <fullName evidence="2">Uncharacterized protein</fullName>
    </submittedName>
</protein>
<reference evidence="2" key="3">
    <citation type="submission" date="2015-04" db="UniProtKB">
        <authorList>
            <consortium name="EnsemblPlants"/>
        </authorList>
    </citation>
    <scope>IDENTIFICATION</scope>
</reference>